<dbReference type="AlphaFoldDB" id="A0A2P7YKK0"/>
<sequence length="545" mass="61329">MSADLTLAAPLEGIKREESLDSQPKQKKQKTHKRKLKKMLAPPEITVKNDYLVLPAIRSLAIDLAGGDVPSPKEFEVKHKEKVPNVVVCLIPGLLMDDFNTPEKFLKLDSSETTKLPFFMSHFKDVIPLKLPGKANEVFSTERTLINVKITRKSKDDMMEQLLNTPVSIESLFVKMPDWMDHDFKHFPGSGHELSDDWFETKQLDHEPKIFALDCEFCQTKDGSQLARISIVDYDNNVVYDEFVKPEKEIIDYATKFSGITEDLMAKATTTQQQVREKLLETISSSDILVGHSLLFDLNVLKMCHPKIVDTCVIYDHTRKKPFKASLKWLAETYLGRKIQAGEAEGKGHSSVEDSIACLDLVKLKLSKGPLFGQEPDSEPISLRIKKEGDKPVAILDKSMSEWGITSIHADTIKQVVESSDDMLVDKIDEATKNSKVVFCKLSEYPKGGDDQQKAKLEGQLTKVWDSLPENSTFIVIGGSNVSPKIQKLQLTKLKYNWMQKQGKTVDDPEQVWTFDKDTELKNLVQEARASVCFLGLKTGNAPSA</sequence>
<organism evidence="9 10">
    <name type="scientific">Candidozyma pseudohaemuli</name>
    <dbReference type="NCBI Taxonomy" id="418784"/>
    <lineage>
        <taxon>Eukaryota</taxon>
        <taxon>Fungi</taxon>
        <taxon>Dikarya</taxon>
        <taxon>Ascomycota</taxon>
        <taxon>Saccharomycotina</taxon>
        <taxon>Pichiomycetes</taxon>
        <taxon>Metschnikowiaceae</taxon>
        <taxon>Candidozyma</taxon>
    </lineage>
</organism>
<dbReference type="PANTHER" id="PTHR12801">
    <property type="entry name" value="RNA EXONUCLEASE REXO1 / RECO3 FAMILY MEMBER-RELATED"/>
    <property type="match status" value="1"/>
</dbReference>
<evidence type="ECO:0000313" key="10">
    <source>
        <dbReference type="Proteomes" id="UP000241107"/>
    </source>
</evidence>
<keyword evidence="3" id="KW-0540">Nuclease</keyword>
<keyword evidence="10" id="KW-1185">Reference proteome</keyword>
<dbReference type="InterPro" id="IPR012337">
    <property type="entry name" value="RNaseH-like_sf"/>
</dbReference>
<evidence type="ECO:0000256" key="1">
    <source>
        <dbReference type="ARBA" id="ARBA00004123"/>
    </source>
</evidence>
<feature type="region of interest" description="Disordered" evidence="7">
    <location>
        <begin position="1"/>
        <end position="37"/>
    </location>
</feature>
<comment type="caution">
    <text evidence="9">The sequence shown here is derived from an EMBL/GenBank/DDBJ whole genome shotgun (WGS) entry which is preliminary data.</text>
</comment>
<dbReference type="FunFam" id="3.30.420.10:FF:000019">
    <property type="entry name" value="RNA exonuclease NEF-sp"/>
    <property type="match status" value="1"/>
</dbReference>
<dbReference type="InterPro" id="IPR013520">
    <property type="entry name" value="Ribonucl_H"/>
</dbReference>
<evidence type="ECO:0000256" key="7">
    <source>
        <dbReference type="SAM" id="MobiDB-lite"/>
    </source>
</evidence>
<accession>A0A2P7YKK0</accession>
<evidence type="ECO:0000256" key="5">
    <source>
        <dbReference type="ARBA" id="ARBA00022839"/>
    </source>
</evidence>
<dbReference type="OrthoDB" id="206335at2759"/>
<name>A0A2P7YKK0_9ASCO</name>
<dbReference type="PANTHER" id="PTHR12801:SF115">
    <property type="entry name" value="FI18136P1-RELATED"/>
    <property type="match status" value="1"/>
</dbReference>
<keyword evidence="6" id="KW-0539">Nucleus</keyword>
<dbReference type="Pfam" id="PF00929">
    <property type="entry name" value="RNase_T"/>
    <property type="match status" value="1"/>
</dbReference>
<dbReference type="Gene3D" id="3.30.420.10">
    <property type="entry name" value="Ribonuclease H-like superfamily/Ribonuclease H"/>
    <property type="match status" value="1"/>
</dbReference>
<dbReference type="GO" id="GO:0004527">
    <property type="term" value="F:exonuclease activity"/>
    <property type="evidence" value="ECO:0007669"/>
    <property type="project" value="UniProtKB-KW"/>
</dbReference>
<evidence type="ECO:0000259" key="8">
    <source>
        <dbReference type="SMART" id="SM00479"/>
    </source>
</evidence>
<protein>
    <recommendedName>
        <fullName evidence="8">Exonuclease domain-containing protein</fullName>
    </recommendedName>
</protein>
<dbReference type="GO" id="GO:0005634">
    <property type="term" value="C:nucleus"/>
    <property type="evidence" value="ECO:0007669"/>
    <property type="project" value="UniProtKB-SubCell"/>
</dbReference>
<proteinExistence type="inferred from homology"/>
<dbReference type="InterPro" id="IPR034922">
    <property type="entry name" value="REX1-like_exo"/>
</dbReference>
<dbReference type="EMBL" id="PYFQ01000011">
    <property type="protein sequence ID" value="PSK36497.1"/>
    <property type="molecule type" value="Genomic_DNA"/>
</dbReference>
<evidence type="ECO:0000256" key="6">
    <source>
        <dbReference type="ARBA" id="ARBA00023242"/>
    </source>
</evidence>
<dbReference type="InterPro" id="IPR036397">
    <property type="entry name" value="RNaseH_sf"/>
</dbReference>
<dbReference type="RefSeq" id="XP_024712602.1">
    <property type="nucleotide sequence ID" value="XM_024859300.1"/>
</dbReference>
<evidence type="ECO:0000313" key="9">
    <source>
        <dbReference type="EMBL" id="PSK36497.1"/>
    </source>
</evidence>
<dbReference type="SMART" id="SM00479">
    <property type="entry name" value="EXOIII"/>
    <property type="match status" value="1"/>
</dbReference>
<dbReference type="Proteomes" id="UP000241107">
    <property type="component" value="Unassembled WGS sequence"/>
</dbReference>
<dbReference type="CDD" id="cd06145">
    <property type="entry name" value="REX1_like"/>
    <property type="match status" value="1"/>
</dbReference>
<evidence type="ECO:0000256" key="3">
    <source>
        <dbReference type="ARBA" id="ARBA00022722"/>
    </source>
</evidence>
<comment type="subcellular location">
    <subcellularLocation>
        <location evidence="1">Nucleus</location>
    </subcellularLocation>
</comment>
<dbReference type="SUPFAM" id="SSF53098">
    <property type="entry name" value="Ribonuclease H-like"/>
    <property type="match status" value="1"/>
</dbReference>
<dbReference type="GeneID" id="36567358"/>
<evidence type="ECO:0000256" key="2">
    <source>
        <dbReference type="ARBA" id="ARBA00006357"/>
    </source>
</evidence>
<evidence type="ECO:0000256" key="4">
    <source>
        <dbReference type="ARBA" id="ARBA00022801"/>
    </source>
</evidence>
<feature type="domain" description="Exonuclease" evidence="8">
    <location>
        <begin position="209"/>
        <end position="371"/>
    </location>
</feature>
<keyword evidence="4" id="KW-0378">Hydrolase</keyword>
<keyword evidence="5" id="KW-0269">Exonuclease</keyword>
<feature type="compositionally biased region" description="Basic residues" evidence="7">
    <location>
        <begin position="25"/>
        <end position="37"/>
    </location>
</feature>
<reference evidence="9 10" key="1">
    <citation type="submission" date="2018-03" db="EMBL/GenBank/DDBJ databases">
        <title>Candida pseudohaemulonii genome assembly and annotation.</title>
        <authorList>
            <person name="Munoz J.F."/>
            <person name="Gade L.G."/>
            <person name="Chow N.A."/>
            <person name="Litvintseva A.P."/>
            <person name="Loparev V.N."/>
            <person name="Cuomo C.A."/>
        </authorList>
    </citation>
    <scope>NUCLEOTIDE SEQUENCE [LARGE SCALE GENOMIC DNA]</scope>
    <source>
        <strain evidence="9 10">B12108</strain>
    </source>
</reference>
<dbReference type="STRING" id="418784.A0A2P7YKK0"/>
<comment type="similarity">
    <text evidence="2">Belongs to the REXO1/REXO3 family.</text>
</comment>
<dbReference type="GO" id="GO:0003676">
    <property type="term" value="F:nucleic acid binding"/>
    <property type="evidence" value="ECO:0007669"/>
    <property type="project" value="InterPro"/>
</dbReference>
<dbReference type="VEuPathDB" id="FungiDB:C7M61_003970"/>
<gene>
    <name evidence="9" type="ORF">C7M61_003970</name>
</gene>
<dbReference type="InterPro" id="IPR047021">
    <property type="entry name" value="REXO1/3/4-like"/>
</dbReference>